<dbReference type="PANTHER" id="PTHR40788:SF2">
    <property type="entry name" value="CLR5 DOMAIN-CONTAINING PROTEIN"/>
    <property type="match status" value="1"/>
</dbReference>
<evidence type="ECO:0000313" key="2">
    <source>
        <dbReference type="Proteomes" id="UP000225277"/>
    </source>
</evidence>
<dbReference type="PANTHER" id="PTHR40788">
    <property type="entry name" value="CLR5 DOMAIN-CONTAINING PROTEIN-RELATED"/>
    <property type="match status" value="1"/>
</dbReference>
<proteinExistence type="predicted"/>
<dbReference type="OrthoDB" id="2922289at2759"/>
<dbReference type="EMBL" id="FJUY01000021">
    <property type="protein sequence ID" value="CZT24546.1"/>
    <property type="molecule type" value="Genomic_DNA"/>
</dbReference>
<dbReference type="AlphaFoldDB" id="A0A2D3V5B2"/>
<dbReference type="STRING" id="112498.A0A2D3V5B2"/>
<evidence type="ECO:0000313" key="1">
    <source>
        <dbReference type="EMBL" id="CZT24546.1"/>
    </source>
</evidence>
<accession>A0A2D3V5B2</accession>
<dbReference type="RefSeq" id="XP_023631270.1">
    <property type="nucleotide sequence ID" value="XM_023775502.1"/>
</dbReference>
<dbReference type="Proteomes" id="UP000225277">
    <property type="component" value="Unassembled WGS sequence"/>
</dbReference>
<reference evidence="1 2" key="1">
    <citation type="submission" date="2016-03" db="EMBL/GenBank/DDBJ databases">
        <authorList>
            <person name="Ploux O."/>
        </authorList>
    </citation>
    <scope>NUCLEOTIDE SEQUENCE [LARGE SCALE GENOMIC DNA]</scope>
    <source>
        <strain evidence="1 2">URUG2</strain>
    </source>
</reference>
<gene>
    <name evidence="1" type="ORF">RCC_10271</name>
</gene>
<dbReference type="GeneID" id="35605318"/>
<organism evidence="1 2">
    <name type="scientific">Ramularia collo-cygni</name>
    <dbReference type="NCBI Taxonomy" id="112498"/>
    <lineage>
        <taxon>Eukaryota</taxon>
        <taxon>Fungi</taxon>
        <taxon>Dikarya</taxon>
        <taxon>Ascomycota</taxon>
        <taxon>Pezizomycotina</taxon>
        <taxon>Dothideomycetes</taxon>
        <taxon>Dothideomycetidae</taxon>
        <taxon>Mycosphaerellales</taxon>
        <taxon>Mycosphaerellaceae</taxon>
        <taxon>Ramularia</taxon>
    </lineage>
</organism>
<keyword evidence="2" id="KW-1185">Reference proteome</keyword>
<protein>
    <submittedName>
        <fullName evidence="1">Uncharacterized protein</fullName>
    </submittedName>
</protein>
<name>A0A2D3V5B2_9PEZI</name>
<sequence>MLAVPMGLLKDGLPNSPRMRSRYSWSEEVGHEGDWVLRPKSTDAESRIHILFGAIERGRQTWYKTVPGLVEEVQYMLETDFEASQYLDDWLLNQYADLALLCELGKSINLLAPWFDHTTAELLILDNIYERKREKVEISATKLRDGIYNATGTNLGWNPLDKAGKAHEYPSEKHKSKVNVEKMRDAEKRLDLLWKRLEKAVEIDQAISLKKVLKRRSLDKNPRILYRTPPWKEEASVSPLLETGNSSTVLGETDGNVPRSGKAFLTDLAEKVKTRGVAAGAYHHPATGRAEDAPPPEPEVAPPKFKLGKKAYKIWLTLLPSVESAQHPRPELGWDELLSGMRAIGLEPEKLYGSVWSFSPVKDRTLFPINRSIQFHEPKEVRKGGKIPKPMVRTFGRRLRHAFGWESAEAMFELEQ</sequence>